<evidence type="ECO:0000256" key="1">
    <source>
        <dbReference type="ARBA" id="ARBA00004604"/>
    </source>
</evidence>
<accession>A0A7S1BEK6</accession>
<proteinExistence type="predicted"/>
<evidence type="ECO:0000256" key="3">
    <source>
        <dbReference type="ARBA" id="ARBA00022737"/>
    </source>
</evidence>
<feature type="domain" description="NLE" evidence="7">
    <location>
        <begin position="64"/>
        <end position="126"/>
    </location>
</feature>
<dbReference type="PROSITE" id="PS00678">
    <property type="entry name" value="WD_REPEATS_1"/>
    <property type="match status" value="2"/>
</dbReference>
<dbReference type="SUPFAM" id="SSF50978">
    <property type="entry name" value="WD40 repeat-like"/>
    <property type="match status" value="1"/>
</dbReference>
<dbReference type="PROSITE" id="PS50082">
    <property type="entry name" value="WD_REPEATS_2"/>
    <property type="match status" value="2"/>
</dbReference>
<feature type="repeat" description="WD" evidence="5">
    <location>
        <begin position="319"/>
        <end position="352"/>
    </location>
</feature>
<dbReference type="InterPro" id="IPR015943">
    <property type="entry name" value="WD40/YVTN_repeat-like_dom_sf"/>
</dbReference>
<evidence type="ECO:0000256" key="5">
    <source>
        <dbReference type="PROSITE-ProRule" id="PRU00221"/>
    </source>
</evidence>
<comment type="subcellular location">
    <subcellularLocation>
        <location evidence="1">Nucleus</location>
        <location evidence="1">Nucleolus</location>
    </subcellularLocation>
</comment>
<dbReference type="EMBL" id="HBFR01014428">
    <property type="protein sequence ID" value="CAD8883360.1"/>
    <property type="molecule type" value="Transcribed_RNA"/>
</dbReference>
<dbReference type="InterPro" id="IPR001680">
    <property type="entry name" value="WD40_rpt"/>
</dbReference>
<feature type="repeat" description="WD" evidence="5">
    <location>
        <begin position="419"/>
        <end position="461"/>
    </location>
</feature>
<dbReference type="InterPro" id="IPR012972">
    <property type="entry name" value="NLE"/>
</dbReference>
<name>A0A7S1BEK6_9STRA</name>
<dbReference type="GO" id="GO:0005730">
    <property type="term" value="C:nucleolus"/>
    <property type="evidence" value="ECO:0007669"/>
    <property type="project" value="UniProtKB-SubCell"/>
</dbReference>
<dbReference type="AlphaFoldDB" id="A0A7S1BEK6"/>
<dbReference type="InterPro" id="IPR020472">
    <property type="entry name" value="WD40_PAC1"/>
</dbReference>
<dbReference type="InterPro" id="IPR036322">
    <property type="entry name" value="WD40_repeat_dom_sf"/>
</dbReference>
<dbReference type="Pfam" id="PF08154">
    <property type="entry name" value="NLE"/>
    <property type="match status" value="1"/>
</dbReference>
<protein>
    <recommendedName>
        <fullName evidence="7">NLE domain-containing protein</fullName>
    </recommendedName>
</protein>
<dbReference type="InterPro" id="IPR019775">
    <property type="entry name" value="WD40_repeat_CS"/>
</dbReference>
<feature type="compositionally biased region" description="Acidic residues" evidence="6">
    <location>
        <begin position="1"/>
        <end position="21"/>
    </location>
</feature>
<evidence type="ECO:0000256" key="2">
    <source>
        <dbReference type="ARBA" id="ARBA00022574"/>
    </source>
</evidence>
<keyword evidence="2 5" id="KW-0853">WD repeat</keyword>
<dbReference type="PROSITE" id="PS50294">
    <property type="entry name" value="WD_REPEATS_REGION"/>
    <property type="match status" value="1"/>
</dbReference>
<keyword evidence="4" id="KW-0539">Nucleus</keyword>
<dbReference type="Gene3D" id="2.130.10.10">
    <property type="entry name" value="YVTN repeat-like/Quinoprotein amine dehydrogenase"/>
    <property type="match status" value="2"/>
</dbReference>
<dbReference type="PANTHER" id="PTHR19855">
    <property type="entry name" value="WD40 REPEAT PROTEIN 12, 37"/>
    <property type="match status" value="1"/>
</dbReference>
<dbReference type="PRINTS" id="PR00320">
    <property type="entry name" value="GPROTEINBRPT"/>
</dbReference>
<keyword evidence="3" id="KW-0677">Repeat</keyword>
<dbReference type="Pfam" id="PF00400">
    <property type="entry name" value="WD40"/>
    <property type="match status" value="3"/>
</dbReference>
<organism evidence="8">
    <name type="scientific">Corethron hystrix</name>
    <dbReference type="NCBI Taxonomy" id="216773"/>
    <lineage>
        <taxon>Eukaryota</taxon>
        <taxon>Sar</taxon>
        <taxon>Stramenopiles</taxon>
        <taxon>Ochrophyta</taxon>
        <taxon>Bacillariophyta</taxon>
        <taxon>Coscinodiscophyceae</taxon>
        <taxon>Corethrophycidae</taxon>
        <taxon>Corethrales</taxon>
        <taxon>Corethraceae</taxon>
        <taxon>Corethron</taxon>
    </lineage>
</organism>
<evidence type="ECO:0000256" key="4">
    <source>
        <dbReference type="ARBA" id="ARBA00023242"/>
    </source>
</evidence>
<evidence type="ECO:0000256" key="6">
    <source>
        <dbReference type="SAM" id="MobiDB-lite"/>
    </source>
</evidence>
<gene>
    <name evidence="8" type="ORF">CHYS00102_LOCUS10555</name>
</gene>
<dbReference type="SMART" id="SM00320">
    <property type="entry name" value="WD40"/>
    <property type="match status" value="6"/>
</dbReference>
<reference evidence="8" key="1">
    <citation type="submission" date="2021-01" db="EMBL/GenBank/DDBJ databases">
        <authorList>
            <person name="Corre E."/>
            <person name="Pelletier E."/>
            <person name="Niang G."/>
            <person name="Scheremetjew M."/>
            <person name="Finn R."/>
            <person name="Kale V."/>
            <person name="Holt S."/>
            <person name="Cochrane G."/>
            <person name="Meng A."/>
            <person name="Brown T."/>
            <person name="Cohen L."/>
        </authorList>
    </citation>
    <scope>NUCLEOTIDE SEQUENCE</scope>
    <source>
        <strain evidence="8">308</strain>
    </source>
</reference>
<sequence length="509" mass="53076">MTPSNSDDDASDIPTIVDDDVASPLPDRPIDSAASSSRDEEELSLRIVLVDGSAARSHPLPPGVAGTELAVPARLRRRGLSAVVNHLLGRRTGDDEESGDLDRPPALPFDFLVGGRFLRTSLEAALRALPLEAAETVTDVTYVPLHVRPEGGVEGNPHPDWIGCLASTSLSGIGGVVVSGCYDGSVRLLSGVTLETLAVTLRNSAPVKCVAIAPGVVAAGGMDHGLATYRIVAGKGGEIRLDSDPLQYRGEAGQRHTGTITALALEDNLMASADHAGDILLWKLDGSAREAAPPPRPKRPRPASTSSKIATVFPLASRAGAHGGAVFGLVLSSPTRLLSAGSDRTVRSWDLRRLGDGDVDPATTLGGKRAVTCLAACQGNGIGDVVATGHPDCTVRLWDLRAPGRGGKEGAMTVADALRPSHRAYVSSVDWSPLRPHVLASTSHDGTTKVWDVRSPLPLHTLRPASDVDGGREPIRGLTVAFGSPGTEGGNVGLYWGGTDCVVRRYMCA</sequence>
<evidence type="ECO:0000313" key="8">
    <source>
        <dbReference type="EMBL" id="CAD8883360.1"/>
    </source>
</evidence>
<dbReference type="PANTHER" id="PTHR19855:SF11">
    <property type="entry name" value="RIBOSOME BIOGENESIS PROTEIN WDR12"/>
    <property type="match status" value="1"/>
</dbReference>
<evidence type="ECO:0000259" key="7">
    <source>
        <dbReference type="Pfam" id="PF08154"/>
    </source>
</evidence>
<feature type="region of interest" description="Disordered" evidence="6">
    <location>
        <begin position="1"/>
        <end position="42"/>
    </location>
</feature>